<keyword evidence="2" id="KW-1185">Reference proteome</keyword>
<gene>
    <name evidence="1" type="ORF">SAMN04490188_0963</name>
</gene>
<name>A0ABY0YJA8_9PSED</name>
<proteinExistence type="predicted"/>
<dbReference type="RefSeq" id="WP_074849436.1">
    <property type="nucleotide sequence ID" value="NZ_FNTT01000002.1"/>
</dbReference>
<dbReference type="Proteomes" id="UP000183915">
    <property type="component" value="Unassembled WGS sequence"/>
</dbReference>
<accession>A0ABY0YJA8</accession>
<protein>
    <submittedName>
        <fullName evidence="1">Uncharacterized protein</fullName>
    </submittedName>
</protein>
<reference evidence="1 2" key="1">
    <citation type="submission" date="2016-10" db="EMBL/GenBank/DDBJ databases">
        <authorList>
            <person name="Varghese N."/>
            <person name="Submissions S."/>
        </authorList>
    </citation>
    <scope>NUCLEOTIDE SEQUENCE [LARGE SCALE GENOMIC DNA]</scope>
    <source>
        <strain evidence="1 2">BS3780</strain>
    </source>
</reference>
<organism evidence="1 2">
    <name type="scientific">Pseudomonas kilonensis</name>
    <dbReference type="NCBI Taxonomy" id="132476"/>
    <lineage>
        <taxon>Bacteria</taxon>
        <taxon>Pseudomonadati</taxon>
        <taxon>Pseudomonadota</taxon>
        <taxon>Gammaproteobacteria</taxon>
        <taxon>Pseudomonadales</taxon>
        <taxon>Pseudomonadaceae</taxon>
        <taxon>Pseudomonas</taxon>
    </lineage>
</organism>
<comment type="caution">
    <text evidence="1">The sequence shown here is derived from an EMBL/GenBank/DDBJ whole genome shotgun (WGS) entry which is preliminary data.</text>
</comment>
<dbReference type="EMBL" id="FNTT01000002">
    <property type="protein sequence ID" value="SED63018.1"/>
    <property type="molecule type" value="Genomic_DNA"/>
</dbReference>
<evidence type="ECO:0000313" key="2">
    <source>
        <dbReference type="Proteomes" id="UP000183915"/>
    </source>
</evidence>
<evidence type="ECO:0000313" key="1">
    <source>
        <dbReference type="EMBL" id="SED63018.1"/>
    </source>
</evidence>
<sequence length="798" mass="87232">MEINSVDTLLDWLRVGPRTLGWGAVLAYGRSETNKVLLQEYITRFGTEHYMQPITEEIRDNTTPTQKDFLHNYQMDAPRLSFIGSNLQTSAAKLTMKEVGGTHLSFTKQEGAQQWSLIRISEKNVLDGPGLKFDINLMESTGSVTSAGRVELDISEGRNYRLIDMPSEHLQRVAGERFQTRFRALPQAQKFFVLNELQFEPNQFLKPSKFVIRTHNKQGAGARLLANEDEGEGAVLVFVAMEGDANGTTPIDNGDLKYLLPEGYSATVLLGDAMLFNKIIAEGARRTNTIEDAFRVEFEVVNGLTEMIGYGGKGVYAKRFYEGTPIDGRYIEFIQVVSLITNFSDQGGGPQPGLASFRIRRMPGEIVLDWRGNKEQSCIVFYSLYPGTEDGNLGSAWECVWRFQFKMEPVTGRVVLEVVRESDQISVEVNIGTLQNQPLVVRNFSQIKANFEQEVAALLRPTIETFISPVTEINIFTLNSLLFRGDNSVKIDSVYYPGDLAAFGHVGPTQTAFSITDLEPIIPHTAPWQFNTEPPRTNLTWSVRNILGETVPKGTITNTGRYTPPTAAEMPRSSIRVVVTATDGTHTSSALVGITARSLAVNPLIMIATAGDSLAHDVSAGAVDGGALTWSIQDPTSGAVVRPDPAADKDHSYVPGPPIAKSPPTVDTIVVTNPRTGLSETTRVLVLHRAPTIEVVINDAVSLPENQLQLSIMGEDGPINPGDWGEEWQVLLGSGSAQMNAASGVLTLNPAGPDKFVVITVLVPPARPGGASEDGYIVLPLPLFSVPETIRMFRADGQ</sequence>